<feature type="compositionally biased region" description="Basic and acidic residues" evidence="1">
    <location>
        <begin position="1"/>
        <end position="30"/>
    </location>
</feature>
<reference evidence="4" key="1">
    <citation type="submission" date="2018-02" db="EMBL/GenBank/DDBJ databases">
        <authorList>
            <person name="Clavel T."/>
            <person name="Strowig T."/>
        </authorList>
    </citation>
    <scope>NUCLEOTIDE SEQUENCE [LARGE SCALE GENOMIC DNA]</scope>
    <source>
        <strain evidence="4">DSM 103720</strain>
    </source>
</reference>
<feature type="transmembrane region" description="Helical" evidence="2">
    <location>
        <begin position="72"/>
        <end position="93"/>
    </location>
</feature>
<evidence type="ECO:0000256" key="2">
    <source>
        <dbReference type="SAM" id="Phobius"/>
    </source>
</evidence>
<keyword evidence="4" id="KW-1185">Reference proteome</keyword>
<evidence type="ECO:0000313" key="3">
    <source>
        <dbReference type="EMBL" id="PWB00360.1"/>
    </source>
</evidence>
<sequence length="193" mass="21936">MKFDDSDEDYFLHDFSRKDRQSEEDQRHSPTPDPSDPATRPAAPSFDFSDGGSDSLRTAEAGETRRKRGHGWLWFFLVVAVVLAAAVTIRYFVPYVTESRVTGYVTLVEKRGIVFPTFEGEMVSESQLADTTRIYSRDLSFSIPDDDLALRLQQYQGTGRPVTVTFKRYYGTLPWRGASNTVAVDFMPAEKQR</sequence>
<name>A0A2V1IHY0_9BACT</name>
<protein>
    <submittedName>
        <fullName evidence="3">Uncharacterized protein</fullName>
    </submittedName>
</protein>
<dbReference type="Proteomes" id="UP000244905">
    <property type="component" value="Unassembled WGS sequence"/>
</dbReference>
<dbReference type="AlphaFoldDB" id="A0A2V1IHY0"/>
<accession>A0A2V1IHY0</accession>
<feature type="compositionally biased region" description="Low complexity" evidence="1">
    <location>
        <begin position="45"/>
        <end position="55"/>
    </location>
</feature>
<evidence type="ECO:0000313" key="4">
    <source>
        <dbReference type="Proteomes" id="UP000244905"/>
    </source>
</evidence>
<keyword evidence="2" id="KW-0472">Membrane</keyword>
<organism evidence="3 4">
    <name type="scientific">Duncaniella muris</name>
    <dbReference type="NCBI Taxonomy" id="2094150"/>
    <lineage>
        <taxon>Bacteria</taxon>
        <taxon>Pseudomonadati</taxon>
        <taxon>Bacteroidota</taxon>
        <taxon>Bacteroidia</taxon>
        <taxon>Bacteroidales</taxon>
        <taxon>Muribaculaceae</taxon>
        <taxon>Duncaniella</taxon>
    </lineage>
</organism>
<dbReference type="GeneID" id="82527242"/>
<gene>
    <name evidence="3" type="ORF">C5O23_13040</name>
</gene>
<comment type="caution">
    <text evidence="3">The sequence shown here is derived from an EMBL/GenBank/DDBJ whole genome shotgun (WGS) entry which is preliminary data.</text>
</comment>
<dbReference type="RefSeq" id="WP_107033352.1">
    <property type="nucleotide sequence ID" value="NZ_CAJSYL010000002.1"/>
</dbReference>
<feature type="region of interest" description="Disordered" evidence="1">
    <location>
        <begin position="1"/>
        <end position="62"/>
    </location>
</feature>
<evidence type="ECO:0000256" key="1">
    <source>
        <dbReference type="SAM" id="MobiDB-lite"/>
    </source>
</evidence>
<dbReference type="EMBL" id="PUEC01000045">
    <property type="protein sequence ID" value="PWB00360.1"/>
    <property type="molecule type" value="Genomic_DNA"/>
</dbReference>
<keyword evidence="2" id="KW-0812">Transmembrane</keyword>
<proteinExistence type="predicted"/>
<keyword evidence="2" id="KW-1133">Transmembrane helix</keyword>